<dbReference type="AlphaFoldDB" id="A0A176S391"/>
<dbReference type="PROSITE" id="PS51257">
    <property type="entry name" value="PROKAR_LIPOPROTEIN"/>
    <property type="match status" value="1"/>
</dbReference>
<accession>A0A176S391</accession>
<sequence>MSINLRLFTLFLIMTASCIGCLATDKSLLLETISLPPGFSISLYAENVPNARS</sequence>
<dbReference type="EMBL" id="LUTY01000886">
    <property type="protein sequence ID" value="OAD22533.1"/>
    <property type="molecule type" value="Genomic_DNA"/>
</dbReference>
<evidence type="ECO:0000313" key="1">
    <source>
        <dbReference type="EMBL" id="OAD22533.1"/>
    </source>
</evidence>
<protein>
    <submittedName>
        <fullName evidence="1">Secreted protein</fullName>
    </submittedName>
</protein>
<reference evidence="1 2" key="1">
    <citation type="submission" date="2016-05" db="EMBL/GenBank/DDBJ databases">
        <title>Single-cell genome of chain-forming Candidatus Thiomargarita nelsonii and comparison to other large sulfur-oxidizing bacteria.</title>
        <authorList>
            <person name="Winkel M."/>
            <person name="Salman V."/>
            <person name="Woyke T."/>
            <person name="Schulz-Vogt H."/>
            <person name="Richter M."/>
            <person name="Flood B."/>
            <person name="Bailey J."/>
            <person name="Amann R."/>
            <person name="Mussmann M."/>
        </authorList>
    </citation>
    <scope>NUCLEOTIDE SEQUENCE [LARGE SCALE GENOMIC DNA]</scope>
    <source>
        <strain evidence="1 2">THI036</strain>
    </source>
</reference>
<organism evidence="1 2">
    <name type="scientific">Candidatus Thiomargarita nelsonii</name>
    <dbReference type="NCBI Taxonomy" id="1003181"/>
    <lineage>
        <taxon>Bacteria</taxon>
        <taxon>Pseudomonadati</taxon>
        <taxon>Pseudomonadota</taxon>
        <taxon>Gammaproteobacteria</taxon>
        <taxon>Thiotrichales</taxon>
        <taxon>Thiotrichaceae</taxon>
        <taxon>Thiomargarita</taxon>
    </lineage>
</organism>
<keyword evidence="2" id="KW-1185">Reference proteome</keyword>
<evidence type="ECO:0000313" key="2">
    <source>
        <dbReference type="Proteomes" id="UP000076962"/>
    </source>
</evidence>
<comment type="caution">
    <text evidence="1">The sequence shown here is derived from an EMBL/GenBank/DDBJ whole genome shotgun (WGS) entry which is preliminary data.</text>
</comment>
<name>A0A176S391_9GAMM</name>
<dbReference type="Proteomes" id="UP000076962">
    <property type="component" value="Unassembled WGS sequence"/>
</dbReference>
<feature type="non-terminal residue" evidence="1">
    <location>
        <position position="53"/>
    </location>
</feature>
<proteinExistence type="predicted"/>
<gene>
    <name evidence="1" type="ORF">THIOM_001658</name>
</gene>